<comment type="caution">
    <text evidence="11">Lacks conserved residue(s) required for the propagation of feature annotation.</text>
</comment>
<keyword evidence="4 11" id="KW-0332">GMP biosynthesis</keyword>
<evidence type="ECO:0000256" key="15">
    <source>
        <dbReference type="SAM" id="MobiDB-lite"/>
    </source>
</evidence>
<evidence type="ECO:0000256" key="4">
    <source>
        <dbReference type="ARBA" id="ARBA00022749"/>
    </source>
</evidence>
<comment type="similarity">
    <text evidence="2 11 13">Belongs to the IMPDH/GMPR family.</text>
</comment>
<dbReference type="RefSeq" id="WP_380081856.1">
    <property type="nucleotide sequence ID" value="NZ_JBHSWD010000001.1"/>
</dbReference>
<dbReference type="GO" id="GO:0003938">
    <property type="term" value="F:IMP dehydrogenase activity"/>
    <property type="evidence" value="ECO:0007669"/>
    <property type="project" value="UniProtKB-EC"/>
</dbReference>
<evidence type="ECO:0000256" key="5">
    <source>
        <dbReference type="ARBA" id="ARBA00022755"/>
    </source>
</evidence>
<feature type="binding site" evidence="11">
    <location>
        <begin position="323"/>
        <end position="325"/>
    </location>
    <ligand>
        <name>NAD(+)</name>
        <dbReference type="ChEBI" id="CHEBI:57540"/>
    </ligand>
</feature>
<feature type="binding site" evidence="11">
    <location>
        <position position="274"/>
    </location>
    <ligand>
        <name>NAD(+)</name>
        <dbReference type="ChEBI" id="CHEBI:57540"/>
    </ligand>
</feature>
<evidence type="ECO:0000256" key="14">
    <source>
        <dbReference type="RuleBase" id="RU003928"/>
    </source>
</evidence>
<feature type="binding site" evidence="11">
    <location>
        <position position="438"/>
    </location>
    <ligand>
        <name>IMP</name>
        <dbReference type="ChEBI" id="CHEBI:58053"/>
    </ligand>
</feature>
<feature type="domain" description="CBS" evidence="16">
    <location>
        <begin position="120"/>
        <end position="179"/>
    </location>
</feature>
<feature type="binding site" evidence="11">
    <location>
        <position position="494"/>
    </location>
    <ligand>
        <name>K(+)</name>
        <dbReference type="ChEBI" id="CHEBI:29103"/>
        <note>ligand shared between two tetrameric partners</note>
    </ligand>
</feature>
<comment type="caution">
    <text evidence="17">The sequence shown here is derived from an EMBL/GenBank/DDBJ whole genome shotgun (WGS) entry which is preliminary data.</text>
</comment>
<keyword evidence="18" id="KW-1185">Reference proteome</keyword>
<dbReference type="Pfam" id="PF00478">
    <property type="entry name" value="IMPDH"/>
    <property type="match status" value="1"/>
</dbReference>
<feature type="binding site" evidence="11">
    <location>
        <begin position="363"/>
        <end position="365"/>
    </location>
    <ligand>
        <name>IMP</name>
        <dbReference type="ChEBI" id="CHEBI:58053"/>
    </ligand>
</feature>
<feature type="binding site" evidence="11">
    <location>
        <position position="328"/>
    </location>
    <ligand>
        <name>IMP</name>
        <dbReference type="ChEBI" id="CHEBI:58053"/>
    </ligand>
</feature>
<dbReference type="PROSITE" id="PS51371">
    <property type="entry name" value="CBS"/>
    <property type="match status" value="2"/>
</dbReference>
<reference evidence="18" key="1">
    <citation type="journal article" date="2019" name="Int. J. Syst. Evol. Microbiol.">
        <title>The Global Catalogue of Microorganisms (GCM) 10K type strain sequencing project: providing services to taxonomists for standard genome sequencing and annotation.</title>
        <authorList>
            <consortium name="The Broad Institute Genomics Platform"/>
            <consortium name="The Broad Institute Genome Sequencing Center for Infectious Disease"/>
            <person name="Wu L."/>
            <person name="Ma J."/>
        </authorList>
    </citation>
    <scope>NUCLEOTIDE SEQUENCE [LARGE SCALE GENOMIC DNA]</scope>
    <source>
        <strain evidence="18">CGMCC 1.15772</strain>
    </source>
</reference>
<evidence type="ECO:0000259" key="16">
    <source>
        <dbReference type="PROSITE" id="PS51371"/>
    </source>
</evidence>
<dbReference type="PIRSF" id="PIRSF000130">
    <property type="entry name" value="IMPDH"/>
    <property type="match status" value="1"/>
</dbReference>
<evidence type="ECO:0000256" key="1">
    <source>
        <dbReference type="ARBA" id="ARBA00001958"/>
    </source>
</evidence>
<evidence type="ECO:0000256" key="3">
    <source>
        <dbReference type="ARBA" id="ARBA00022723"/>
    </source>
</evidence>
<dbReference type="Proteomes" id="UP001596297">
    <property type="component" value="Unassembled WGS sequence"/>
</dbReference>
<name>A0ABW1Y964_9DEIO</name>
<keyword evidence="5 11" id="KW-0658">Purine biosynthesis</keyword>
<feature type="binding site" description="in other chain" evidence="11">
    <location>
        <position position="325"/>
    </location>
    <ligand>
        <name>K(+)</name>
        <dbReference type="ChEBI" id="CHEBI:29103"/>
        <note>ligand shared between two tetrameric partners</note>
    </ligand>
</feature>
<evidence type="ECO:0000313" key="17">
    <source>
        <dbReference type="EMBL" id="MFC6590850.1"/>
    </source>
</evidence>
<keyword evidence="7 11" id="KW-0560">Oxidoreductase</keyword>
<feature type="binding site" evidence="11">
    <location>
        <begin position="386"/>
        <end position="387"/>
    </location>
    <ligand>
        <name>IMP</name>
        <dbReference type="ChEBI" id="CHEBI:58053"/>
    </ligand>
</feature>
<dbReference type="InterPro" id="IPR013785">
    <property type="entry name" value="Aldolase_TIM"/>
</dbReference>
<feature type="compositionally biased region" description="Low complexity" evidence="15">
    <location>
        <begin position="9"/>
        <end position="22"/>
    </location>
</feature>
<dbReference type="InterPro" id="IPR005990">
    <property type="entry name" value="IMP_DH"/>
</dbReference>
<evidence type="ECO:0000256" key="10">
    <source>
        <dbReference type="ARBA" id="ARBA00048028"/>
    </source>
</evidence>
<dbReference type="InterPro" id="IPR000644">
    <property type="entry name" value="CBS_dom"/>
</dbReference>
<dbReference type="NCBIfam" id="TIGR01302">
    <property type="entry name" value="IMP_dehydrog"/>
    <property type="match status" value="1"/>
</dbReference>
<feature type="active site" description="Proton acceptor" evidence="11">
    <location>
        <position position="426"/>
    </location>
</feature>
<dbReference type="PROSITE" id="PS00487">
    <property type="entry name" value="IMP_DH_GMP_RED"/>
    <property type="match status" value="1"/>
</dbReference>
<feature type="binding site" description="in other chain" evidence="11">
    <location>
        <position position="330"/>
    </location>
    <ligand>
        <name>K(+)</name>
        <dbReference type="ChEBI" id="CHEBI:29103"/>
        <note>ligand shared between two tetrameric partners</note>
    </ligand>
</feature>
<comment type="function">
    <text evidence="11">Catalyzes the conversion of inosine 5'-phosphate (IMP) to xanthosine 5'-phosphate (XMP), the first committed and rate-limiting step in the de novo synthesis of guanine nucleotides, and therefore plays an important role in the regulation of cell growth.</text>
</comment>
<evidence type="ECO:0000256" key="8">
    <source>
        <dbReference type="ARBA" id="ARBA00023027"/>
    </source>
</evidence>
<dbReference type="EC" id="1.1.1.205" evidence="11 14"/>
<feature type="domain" description="CBS" evidence="16">
    <location>
        <begin position="180"/>
        <end position="237"/>
    </location>
</feature>
<comment type="subunit">
    <text evidence="11">Homotetramer.</text>
</comment>
<dbReference type="CDD" id="cd00381">
    <property type="entry name" value="IMPDH"/>
    <property type="match status" value="1"/>
</dbReference>
<feature type="binding site" evidence="11">
    <location>
        <position position="492"/>
    </location>
    <ligand>
        <name>K(+)</name>
        <dbReference type="ChEBI" id="CHEBI:29103"/>
        <note>ligand shared between two tetrameric partners</note>
    </ligand>
</feature>
<comment type="activity regulation">
    <text evidence="11">Mycophenolic acid (MPA) is a non-competitive inhibitor that prevents formation of the closed enzyme conformation by binding to the same site as the amobile flap. In contrast, mizoribine monophosphate (MZP) is a competitive inhibitor that induces the closed conformation. MPA is a potent inhibitor of mammalian IMPDHs but a poor inhibitor of the bacterial enzymes. MZP is a more potent inhibitor of bacterial IMPDH.</text>
</comment>
<evidence type="ECO:0000256" key="11">
    <source>
        <dbReference type="HAMAP-Rule" id="MF_01964"/>
    </source>
</evidence>
<dbReference type="HAMAP" id="MF_01964">
    <property type="entry name" value="IMPDH"/>
    <property type="match status" value="1"/>
</dbReference>
<dbReference type="CDD" id="cd04601">
    <property type="entry name" value="CBS_pair_IMPDH"/>
    <property type="match status" value="1"/>
</dbReference>
<sequence>MTAPTAQIPDPTQTTAGQDTTQGQSRFAYKFGQEGITFDDVLLQPRHSTVLPSDVNVSAQLTRRIRLNIPFISAAMDTVTETAMAVALAREGGIGVIHKNMPAEAQADMVRKVKRSESGMIVDPITLPMTATVAEADALMGEYKISGVPVTGSDGHLEGIITNRDMRFVDDLSTPVRDVMTRENLITVPVGTTLEEAREIFKRHRIEKLLVTDAGGLLRGLITIKDLSKRVKYPNAAKDDLGRLRVAAAVGVSPDLMDRAAALVAAGVDVLVLDSAHGHSQGILRAIEQVKEQFDVDIIGGNVATAAGTRDLILAGADAVKVGIGPGSICTTRVVTGVGVPQITAIFNASEVALPQGVPVIADGGIKQTGDVPKAIAAGASAVMMGSMLAGTDEAPGETVLRDGRRYKSYRGMGSLGAMGEGSADRYFQGGTRKFVPEGIEGIVAYKGTAGEVLYQFVGGLKSSMGYCGAADLDALRRDAQFVRITGASLVESHPHGVTITKEAPNYGSR</sequence>
<proteinExistence type="inferred from homology"/>
<comment type="catalytic activity">
    <reaction evidence="10 11 14">
        <text>IMP + NAD(+) + H2O = XMP + NADH + H(+)</text>
        <dbReference type="Rhea" id="RHEA:11708"/>
        <dbReference type="ChEBI" id="CHEBI:15377"/>
        <dbReference type="ChEBI" id="CHEBI:15378"/>
        <dbReference type="ChEBI" id="CHEBI:57464"/>
        <dbReference type="ChEBI" id="CHEBI:57540"/>
        <dbReference type="ChEBI" id="CHEBI:57945"/>
        <dbReference type="ChEBI" id="CHEBI:58053"/>
        <dbReference type="EC" id="1.1.1.205"/>
    </reaction>
</comment>
<dbReference type="InterPro" id="IPR015875">
    <property type="entry name" value="IMP_DH/GMP_Rdtase_CS"/>
</dbReference>
<feature type="binding site" evidence="11">
    <location>
        <begin position="410"/>
        <end position="414"/>
    </location>
    <ligand>
        <name>IMP</name>
        <dbReference type="ChEBI" id="CHEBI:58053"/>
    </ligand>
</feature>
<evidence type="ECO:0000313" key="18">
    <source>
        <dbReference type="Proteomes" id="UP001596297"/>
    </source>
</evidence>
<feature type="binding site" description="in other chain" evidence="11">
    <location>
        <position position="327"/>
    </location>
    <ligand>
        <name>K(+)</name>
        <dbReference type="ChEBI" id="CHEBI:29103"/>
        <note>ligand shared between two tetrameric partners</note>
    </ligand>
</feature>
<keyword evidence="8 11" id="KW-0520">NAD</keyword>
<dbReference type="Pfam" id="PF00571">
    <property type="entry name" value="CBS"/>
    <property type="match status" value="2"/>
</dbReference>
<dbReference type="Gene3D" id="3.20.20.70">
    <property type="entry name" value="Aldolase class I"/>
    <property type="match status" value="1"/>
</dbReference>
<dbReference type="PANTHER" id="PTHR11911:SF111">
    <property type="entry name" value="INOSINE-5'-MONOPHOSPHATE DEHYDROGENASE"/>
    <property type="match status" value="1"/>
</dbReference>
<evidence type="ECO:0000256" key="12">
    <source>
        <dbReference type="PROSITE-ProRule" id="PRU00703"/>
    </source>
</evidence>
<dbReference type="PANTHER" id="PTHR11911">
    <property type="entry name" value="INOSINE-5-MONOPHOSPHATE DEHYDROGENASE RELATED"/>
    <property type="match status" value="1"/>
</dbReference>
<keyword evidence="9 12" id="KW-0129">CBS domain</keyword>
<accession>A0ABW1Y964</accession>
<gene>
    <name evidence="11 17" type="primary">guaB</name>
    <name evidence="17" type="ORF">ACFP81_01565</name>
</gene>
<keyword evidence="6 11" id="KW-0630">Potassium</keyword>
<comment type="cofactor">
    <cofactor evidence="1 11">
        <name>K(+)</name>
        <dbReference type="ChEBI" id="CHEBI:29103"/>
    </cofactor>
</comment>
<feature type="binding site" evidence="11">
    <location>
        <position position="493"/>
    </location>
    <ligand>
        <name>K(+)</name>
        <dbReference type="ChEBI" id="CHEBI:29103"/>
        <note>ligand shared between two tetrameric partners</note>
    </ligand>
</feature>
<comment type="pathway">
    <text evidence="11 14">Purine metabolism; XMP biosynthesis via de novo pathway; XMP from IMP: step 1/1.</text>
</comment>
<dbReference type="EMBL" id="JBHSWD010000001">
    <property type="protein sequence ID" value="MFC6590850.1"/>
    <property type="molecule type" value="Genomic_DNA"/>
</dbReference>
<keyword evidence="3 11" id="KW-0479">Metal-binding</keyword>
<feature type="active site" description="Thioimidate intermediate" evidence="11">
    <location>
        <position position="330"/>
    </location>
</feature>
<dbReference type="InterPro" id="IPR001093">
    <property type="entry name" value="IMP_DH_GMPRt"/>
</dbReference>
<organism evidence="17 18">
    <name type="scientific">Deinococcus lacus</name>
    <dbReference type="NCBI Taxonomy" id="392561"/>
    <lineage>
        <taxon>Bacteria</taxon>
        <taxon>Thermotogati</taxon>
        <taxon>Deinococcota</taxon>
        <taxon>Deinococci</taxon>
        <taxon>Deinococcales</taxon>
        <taxon>Deinococcaceae</taxon>
        <taxon>Deinococcus</taxon>
    </lineage>
</organism>
<evidence type="ECO:0000256" key="9">
    <source>
        <dbReference type="ARBA" id="ARBA00023122"/>
    </source>
</evidence>
<evidence type="ECO:0000256" key="7">
    <source>
        <dbReference type="ARBA" id="ARBA00023002"/>
    </source>
</evidence>
<evidence type="ECO:0000256" key="13">
    <source>
        <dbReference type="RuleBase" id="RU003927"/>
    </source>
</evidence>
<evidence type="ECO:0000256" key="2">
    <source>
        <dbReference type="ARBA" id="ARBA00005502"/>
    </source>
</evidence>
<evidence type="ECO:0000256" key="6">
    <source>
        <dbReference type="ARBA" id="ARBA00022958"/>
    </source>
</evidence>
<dbReference type="SMART" id="SM00116">
    <property type="entry name" value="CBS"/>
    <property type="match status" value="2"/>
</dbReference>
<dbReference type="SUPFAM" id="SSF51412">
    <property type="entry name" value="Inosine monophosphate dehydrogenase (IMPDH)"/>
    <property type="match status" value="1"/>
</dbReference>
<dbReference type="SMART" id="SM01240">
    <property type="entry name" value="IMPDH"/>
    <property type="match status" value="1"/>
</dbReference>
<protein>
    <recommendedName>
        <fullName evidence="11 14">Inosine-5'-monophosphate dehydrogenase</fullName>
        <shortName evidence="11">IMP dehydrogenase</shortName>
        <shortName evidence="11">IMPD</shortName>
        <shortName evidence="11">IMPDH</shortName>
        <ecNumber evidence="11 14">1.1.1.205</ecNumber>
    </recommendedName>
</protein>
<dbReference type="SUPFAM" id="SSF54631">
    <property type="entry name" value="CBS-domain pair"/>
    <property type="match status" value="1"/>
</dbReference>
<dbReference type="InterPro" id="IPR046342">
    <property type="entry name" value="CBS_dom_sf"/>
</dbReference>
<feature type="region of interest" description="Disordered" evidence="15">
    <location>
        <begin position="1"/>
        <end position="22"/>
    </location>
</feature>